<dbReference type="AlphaFoldDB" id="A0A8J4UGB3"/>
<dbReference type="InterPro" id="IPR031733">
    <property type="entry name" value="Dynein_attach_N"/>
</dbReference>
<dbReference type="Pfam" id="PF15867">
    <property type="entry name" value="Dynein_attach_N"/>
    <property type="match status" value="1"/>
</dbReference>
<evidence type="ECO:0000256" key="6">
    <source>
        <dbReference type="ARBA" id="ARBA00022794"/>
    </source>
</evidence>
<dbReference type="GO" id="GO:0005576">
    <property type="term" value="C:extracellular region"/>
    <property type="evidence" value="ECO:0007669"/>
    <property type="project" value="GOC"/>
</dbReference>
<evidence type="ECO:0000256" key="5">
    <source>
        <dbReference type="ARBA" id="ARBA00022490"/>
    </source>
</evidence>
<accession>A0A8J4UGB3</accession>
<dbReference type="GO" id="GO:0036157">
    <property type="term" value="C:outer dynein arm"/>
    <property type="evidence" value="ECO:0007669"/>
    <property type="project" value="InterPro"/>
</dbReference>
<feature type="non-terminal residue" evidence="14">
    <location>
        <position position="243"/>
    </location>
</feature>
<dbReference type="Pfam" id="PF13877">
    <property type="entry name" value="RPAP3_C"/>
    <property type="match status" value="1"/>
</dbReference>
<comment type="caution">
    <text evidence="14">The sequence shown here is derived from an EMBL/GenBank/DDBJ whole genome shotgun (WGS) entry which is preliminary data.</text>
</comment>
<comment type="function">
    <text evidence="1">Dynein-attachment factor required for cilia motility.</text>
</comment>
<keyword evidence="5" id="KW-0963">Cytoplasm</keyword>
<keyword evidence="15" id="KW-1185">Reference proteome</keyword>
<evidence type="ECO:0000256" key="11">
    <source>
        <dbReference type="SAM" id="MobiDB-lite"/>
    </source>
</evidence>
<feature type="region of interest" description="Disordered" evidence="11">
    <location>
        <begin position="58"/>
        <end position="83"/>
    </location>
</feature>
<dbReference type="OrthoDB" id="447931at2759"/>
<keyword evidence="9" id="KW-0966">Cell projection</keyword>
<evidence type="ECO:0000313" key="14">
    <source>
        <dbReference type="EMBL" id="KAF5894502.1"/>
    </source>
</evidence>
<keyword evidence="7" id="KW-0282">Flagellum</keyword>
<evidence type="ECO:0000256" key="10">
    <source>
        <dbReference type="ARBA" id="ARBA00049986"/>
    </source>
</evidence>
<feature type="domain" description="RNA-polymerase II-associated protein 3-like C-terminal" evidence="12">
    <location>
        <begin position="98"/>
        <end position="188"/>
    </location>
</feature>
<gene>
    <name evidence="14" type="primary">ccdc103</name>
    <name evidence="14" type="ORF">DAT39_015788</name>
</gene>
<keyword evidence="6" id="KW-0970">Cilium biogenesis/degradation</keyword>
<comment type="subcellular location">
    <subcellularLocation>
        <location evidence="2">Cell projection</location>
        <location evidence="2">Cilium</location>
        <location evidence="2">Flagellum</location>
    </subcellularLocation>
    <subcellularLocation>
        <location evidence="3">Cytoplasm</location>
    </subcellularLocation>
</comment>
<dbReference type="EMBL" id="QNUK01000370">
    <property type="protein sequence ID" value="KAF5894502.1"/>
    <property type="molecule type" value="Genomic_DNA"/>
</dbReference>
<comment type="subunit">
    <text evidence="4">Homodimer.</text>
</comment>
<reference evidence="14" key="1">
    <citation type="submission" date="2020-07" db="EMBL/GenBank/DDBJ databases">
        <title>Clarias magur genome sequencing, assembly and annotation.</title>
        <authorList>
            <person name="Kushwaha B."/>
            <person name="Kumar R."/>
            <person name="Das P."/>
            <person name="Joshi C.G."/>
            <person name="Kumar D."/>
            <person name="Nagpure N.S."/>
            <person name="Pandey M."/>
            <person name="Agarwal S."/>
            <person name="Srivastava S."/>
            <person name="Singh M."/>
            <person name="Sahoo L."/>
            <person name="Jayasankar P."/>
            <person name="Meher P.K."/>
            <person name="Koringa P.G."/>
            <person name="Iquebal M.A."/>
            <person name="Das S.P."/>
            <person name="Bit A."/>
            <person name="Patnaik S."/>
            <person name="Patel N."/>
            <person name="Shah T.M."/>
            <person name="Hinsu A."/>
            <person name="Jena J.K."/>
        </authorList>
    </citation>
    <scope>NUCLEOTIDE SEQUENCE</scope>
    <source>
        <strain evidence="14">CIFAMagur01</strain>
        <tissue evidence="14">Testis</tissue>
    </source>
</reference>
<keyword evidence="8" id="KW-0969">Cilium</keyword>
<dbReference type="GO" id="GO:0031514">
    <property type="term" value="C:motile cilium"/>
    <property type="evidence" value="ECO:0007669"/>
    <property type="project" value="UniProtKB-SubCell"/>
</dbReference>
<protein>
    <submittedName>
        <fullName evidence="14">Coiled-coil domain-containing protein</fullName>
    </submittedName>
</protein>
<dbReference type="InterPro" id="IPR042422">
    <property type="entry name" value="CC103"/>
</dbReference>
<dbReference type="Proteomes" id="UP000727407">
    <property type="component" value="Unassembled WGS sequence"/>
</dbReference>
<sequence>MEKCAVIDFSALHEELARAVQADKKHRRENEAKLRAIQQKVASYEEFRDIVQASHLKPLDKKDKNAPRKQPWNPISTENKELTHTGPDAQQCVLCESQPRSASEFSRAWRRFKGSSVEKYALLLRLGGENLREMFHTEVGFGLLGEFLTVLCECLRPGDEEAVIAVLQGLSLTGRFSLGVSLLSGEERRACERLLSNLLETNESEKERSAVCEPQTEQDDGPGVTGRVTALMETYGVCGNAKY</sequence>
<evidence type="ECO:0000256" key="2">
    <source>
        <dbReference type="ARBA" id="ARBA00004230"/>
    </source>
</evidence>
<evidence type="ECO:0000256" key="3">
    <source>
        <dbReference type="ARBA" id="ARBA00004496"/>
    </source>
</evidence>
<comment type="similarity">
    <text evidence="10">Belongs to the DNAAF19/PR46b family.</text>
</comment>
<dbReference type="GO" id="GO:0036159">
    <property type="term" value="P:inner dynein arm assembly"/>
    <property type="evidence" value="ECO:0007669"/>
    <property type="project" value="TreeGrafter"/>
</dbReference>
<evidence type="ECO:0000256" key="7">
    <source>
        <dbReference type="ARBA" id="ARBA00022846"/>
    </source>
</evidence>
<dbReference type="InterPro" id="IPR025986">
    <property type="entry name" value="RPAP3-like_C"/>
</dbReference>
<evidence type="ECO:0000259" key="12">
    <source>
        <dbReference type="Pfam" id="PF13877"/>
    </source>
</evidence>
<name>A0A8J4UGB3_CLAMG</name>
<dbReference type="PANTHER" id="PTHR28572:SF1">
    <property type="entry name" value="COILED-COIL DOMAIN-CONTAINING PROTEIN 103"/>
    <property type="match status" value="1"/>
</dbReference>
<dbReference type="GO" id="GO:0007368">
    <property type="term" value="P:determination of left/right symmetry"/>
    <property type="evidence" value="ECO:0007669"/>
    <property type="project" value="TreeGrafter"/>
</dbReference>
<evidence type="ECO:0000256" key="9">
    <source>
        <dbReference type="ARBA" id="ARBA00023273"/>
    </source>
</evidence>
<dbReference type="PANTHER" id="PTHR28572">
    <property type="entry name" value="COILED-COIL DOMAIN-CONTAINING PROTEIN 103"/>
    <property type="match status" value="1"/>
</dbReference>
<evidence type="ECO:0000313" key="15">
    <source>
        <dbReference type="Proteomes" id="UP000727407"/>
    </source>
</evidence>
<organism evidence="14 15">
    <name type="scientific">Clarias magur</name>
    <name type="common">Asian catfish</name>
    <name type="synonym">Macropteronotus magur</name>
    <dbReference type="NCBI Taxonomy" id="1594786"/>
    <lineage>
        <taxon>Eukaryota</taxon>
        <taxon>Metazoa</taxon>
        <taxon>Chordata</taxon>
        <taxon>Craniata</taxon>
        <taxon>Vertebrata</taxon>
        <taxon>Euteleostomi</taxon>
        <taxon>Actinopterygii</taxon>
        <taxon>Neopterygii</taxon>
        <taxon>Teleostei</taxon>
        <taxon>Ostariophysi</taxon>
        <taxon>Siluriformes</taxon>
        <taxon>Clariidae</taxon>
        <taxon>Clarias</taxon>
    </lineage>
</organism>
<dbReference type="GO" id="GO:0003351">
    <property type="term" value="P:epithelial cilium movement involved in extracellular fluid movement"/>
    <property type="evidence" value="ECO:0007669"/>
    <property type="project" value="TreeGrafter"/>
</dbReference>
<evidence type="ECO:0000256" key="4">
    <source>
        <dbReference type="ARBA" id="ARBA00011738"/>
    </source>
</evidence>
<feature type="region of interest" description="Disordered" evidence="11">
    <location>
        <begin position="205"/>
        <end position="224"/>
    </location>
</feature>
<feature type="domain" description="Dynein attachment factor N-terminal" evidence="13">
    <location>
        <begin position="7"/>
        <end position="73"/>
    </location>
</feature>
<proteinExistence type="inferred from homology"/>
<evidence type="ECO:0000256" key="1">
    <source>
        <dbReference type="ARBA" id="ARBA00004048"/>
    </source>
</evidence>
<evidence type="ECO:0000259" key="13">
    <source>
        <dbReference type="Pfam" id="PF15867"/>
    </source>
</evidence>
<evidence type="ECO:0000256" key="8">
    <source>
        <dbReference type="ARBA" id="ARBA00023069"/>
    </source>
</evidence>